<evidence type="ECO:0000313" key="2">
    <source>
        <dbReference type="EMBL" id="KAG5176349.1"/>
    </source>
</evidence>
<protein>
    <submittedName>
        <fullName evidence="2">Putative lysophospholipase</fullName>
    </submittedName>
</protein>
<dbReference type="SUPFAM" id="SSF53474">
    <property type="entry name" value="alpha/beta-Hydrolases"/>
    <property type="match status" value="1"/>
</dbReference>
<dbReference type="InterPro" id="IPR029058">
    <property type="entry name" value="AB_hydrolase_fold"/>
</dbReference>
<dbReference type="Pfam" id="PF12146">
    <property type="entry name" value="Hydrolase_4"/>
    <property type="match status" value="1"/>
</dbReference>
<dbReference type="Proteomes" id="UP000664859">
    <property type="component" value="Unassembled WGS sequence"/>
</dbReference>
<gene>
    <name evidence="2" type="ORF">JKP88DRAFT_351071</name>
</gene>
<dbReference type="AlphaFoldDB" id="A0A836C8A9"/>
<accession>A0A836C8A9</accession>
<dbReference type="Gene3D" id="3.40.50.1820">
    <property type="entry name" value="alpha/beta hydrolase"/>
    <property type="match status" value="1"/>
</dbReference>
<dbReference type="OrthoDB" id="2498029at2759"/>
<name>A0A836C8A9_9STRA</name>
<comment type="caution">
    <text evidence="2">The sequence shown here is derived from an EMBL/GenBank/DDBJ whole genome shotgun (WGS) entry which is preliminary data.</text>
</comment>
<proteinExistence type="predicted"/>
<evidence type="ECO:0000259" key="1">
    <source>
        <dbReference type="Pfam" id="PF12146"/>
    </source>
</evidence>
<keyword evidence="3" id="KW-1185">Reference proteome</keyword>
<dbReference type="InterPro" id="IPR051044">
    <property type="entry name" value="MAG_DAG_Lipase"/>
</dbReference>
<feature type="domain" description="Serine aminopeptidase S33" evidence="1">
    <location>
        <begin position="40"/>
        <end position="299"/>
    </location>
</feature>
<dbReference type="EMBL" id="JAFCMP010000537">
    <property type="protein sequence ID" value="KAG5176349.1"/>
    <property type="molecule type" value="Genomic_DNA"/>
</dbReference>
<dbReference type="InterPro" id="IPR022742">
    <property type="entry name" value="Hydrolase_4"/>
</dbReference>
<reference evidence="2" key="1">
    <citation type="submission" date="2021-02" db="EMBL/GenBank/DDBJ databases">
        <title>First Annotated Genome of the Yellow-green Alga Tribonema minus.</title>
        <authorList>
            <person name="Mahan K.M."/>
        </authorList>
    </citation>
    <scope>NUCLEOTIDE SEQUENCE</scope>
    <source>
        <strain evidence="2">UTEX B ZZ1240</strain>
    </source>
</reference>
<sequence>MGGGSSKPDLVKDLWSGSEGEFESSHGDAIGFRTWTPAGEVRGTVFIVHGLHEHSGRYSRVAEYLNGKGYAVYANDHAGHGLSAGDNMGFVSDYRHMSDAVAEFVKTMLDGQPLERPVYMLCHSMGAMVGAVALAKLKAEDAALYGRIKGVAFTGCALSPGPGSASPLGLTCCFCLTKSKGLLHCLVACFATADPHGPNAPIDDACLSHDPEVAARLKKDFYHFRGRIKNKTAHEVVKLSDKTREVLPTLTLPCLLMHGGDDTICYPDGSEEMLSLLGSSKKTLKVVPGLFHEILNEPNSEVLLDDITEFYSTCQAVELENVSLEM</sequence>
<dbReference type="PANTHER" id="PTHR11614">
    <property type="entry name" value="PHOSPHOLIPASE-RELATED"/>
    <property type="match status" value="1"/>
</dbReference>
<organism evidence="2 3">
    <name type="scientific">Tribonema minus</name>
    <dbReference type="NCBI Taxonomy" id="303371"/>
    <lineage>
        <taxon>Eukaryota</taxon>
        <taxon>Sar</taxon>
        <taxon>Stramenopiles</taxon>
        <taxon>Ochrophyta</taxon>
        <taxon>PX clade</taxon>
        <taxon>Xanthophyceae</taxon>
        <taxon>Tribonematales</taxon>
        <taxon>Tribonemataceae</taxon>
        <taxon>Tribonema</taxon>
    </lineage>
</organism>
<evidence type="ECO:0000313" key="3">
    <source>
        <dbReference type="Proteomes" id="UP000664859"/>
    </source>
</evidence>